<accession>A0A6M2ZHU3</accession>
<evidence type="ECO:0000313" key="1">
    <source>
        <dbReference type="EMBL" id="QFG06524.1"/>
    </source>
</evidence>
<reference evidence="1" key="1">
    <citation type="submission" date="2019-04" db="EMBL/GenBank/DDBJ databases">
        <title>Genomic and proteomic characterization of cyanophage S-SCSM1 provides new insights into understanding the viral gene diversity and phage-host interactions.</title>
        <authorList>
            <person name="Wang Q."/>
            <person name="Xu Y."/>
            <person name="Jiao N."/>
            <person name="Zhang R."/>
        </authorList>
    </citation>
    <scope>NUCLEOTIDE SEQUENCE [LARGE SCALE GENOMIC DNA]</scope>
</reference>
<protein>
    <submittedName>
        <fullName evidence="1">Uncharacterized protein</fullName>
    </submittedName>
</protein>
<dbReference type="Proteomes" id="UP000515683">
    <property type="component" value="Segment"/>
</dbReference>
<proteinExistence type="predicted"/>
<sequence>MCYPTIQTPMDYNQMSYSEQRRERLNDVIFDYISDEETSMEELFDDIIAEVRGSHEYFARYEEKCSKLLDKLNAITFVEGSRKDWEDFWNSTDEELSSSDC</sequence>
<dbReference type="EMBL" id="MK867354">
    <property type="protein sequence ID" value="QFG06524.1"/>
    <property type="molecule type" value="Genomic_DNA"/>
</dbReference>
<organism evidence="1 2">
    <name type="scientific">Synechococcus phage S-SCSM1</name>
    <dbReference type="NCBI Taxonomy" id="2588487"/>
    <lineage>
        <taxon>Viruses</taxon>
        <taxon>Duplodnaviria</taxon>
        <taxon>Heunggongvirae</taxon>
        <taxon>Uroviricota</taxon>
        <taxon>Caudoviricetes</taxon>
        <taxon>Pantevenvirales</taxon>
        <taxon>Kyanoviridae</taxon>
        <taxon>Zhoulongquanvirus</taxon>
        <taxon>Zhoulongquanvirus esscess</taxon>
    </lineage>
</organism>
<evidence type="ECO:0000313" key="2">
    <source>
        <dbReference type="Proteomes" id="UP000515683"/>
    </source>
</evidence>
<gene>
    <name evidence="1" type="ORF">SSCSM1_260</name>
</gene>
<name>A0A6M2ZHU3_9CAUD</name>
<keyword evidence="2" id="KW-1185">Reference proteome</keyword>